<name>A0A940P658_9ENTE</name>
<dbReference type="GO" id="GO:0016814">
    <property type="term" value="F:hydrolase activity, acting on carbon-nitrogen (but not peptide) bonds, in cyclic amidines"/>
    <property type="evidence" value="ECO:0007669"/>
    <property type="project" value="TreeGrafter"/>
</dbReference>
<proteinExistence type="predicted"/>
<dbReference type="PANTHER" id="PTHR32027:SF9">
    <property type="entry name" value="BLL3847 PROTEIN"/>
    <property type="match status" value="1"/>
</dbReference>
<dbReference type="PANTHER" id="PTHR32027">
    <property type="entry name" value="CYTOSINE DEAMINASE"/>
    <property type="match status" value="1"/>
</dbReference>
<accession>A0A940P658</accession>
<dbReference type="AlphaFoldDB" id="A0A940P658"/>
<dbReference type="RefSeq" id="WP_209525473.1">
    <property type="nucleotide sequence ID" value="NZ_JAEEGA010000003.1"/>
</dbReference>
<dbReference type="SUPFAM" id="SSF51556">
    <property type="entry name" value="Metallo-dependent hydrolases"/>
    <property type="match status" value="1"/>
</dbReference>
<organism evidence="2 3">
    <name type="scientific">Vagococcus allomyrinae</name>
    <dbReference type="NCBI Taxonomy" id="2794353"/>
    <lineage>
        <taxon>Bacteria</taxon>
        <taxon>Bacillati</taxon>
        <taxon>Bacillota</taxon>
        <taxon>Bacilli</taxon>
        <taxon>Lactobacillales</taxon>
        <taxon>Enterococcaceae</taxon>
        <taxon>Vagococcus</taxon>
    </lineage>
</organism>
<dbReference type="Gene3D" id="2.30.40.10">
    <property type="entry name" value="Urease, subunit C, domain 1"/>
    <property type="match status" value="1"/>
</dbReference>
<dbReference type="InterPro" id="IPR013108">
    <property type="entry name" value="Amidohydro_3"/>
</dbReference>
<evidence type="ECO:0000313" key="2">
    <source>
        <dbReference type="EMBL" id="MBP1040471.1"/>
    </source>
</evidence>
<reference evidence="2" key="1">
    <citation type="submission" date="2020-12" db="EMBL/GenBank/DDBJ databases">
        <title>Vagococcus allomyrinae sp. nov. and Enterococcus lavae sp. nov., isolated from the larvae of Allomyrina dichotoma.</title>
        <authorList>
            <person name="Lee S.D."/>
        </authorList>
    </citation>
    <scope>NUCLEOTIDE SEQUENCE</scope>
    <source>
        <strain evidence="2">BWB3-3</strain>
    </source>
</reference>
<dbReference type="SUPFAM" id="SSF51338">
    <property type="entry name" value="Composite domain of metallo-dependent hydrolases"/>
    <property type="match status" value="1"/>
</dbReference>
<dbReference type="CDD" id="cd01293">
    <property type="entry name" value="Bact_CD"/>
    <property type="match status" value="1"/>
</dbReference>
<feature type="domain" description="Amidohydrolase 3" evidence="1">
    <location>
        <begin position="114"/>
        <end position="399"/>
    </location>
</feature>
<protein>
    <submittedName>
        <fullName evidence="2">Amidohydrolase family protein</fullName>
    </submittedName>
</protein>
<dbReference type="InterPro" id="IPR052349">
    <property type="entry name" value="Metallo-hydrolase_Enzymes"/>
</dbReference>
<dbReference type="NCBIfam" id="NF005312">
    <property type="entry name" value="PRK06846.1"/>
    <property type="match status" value="1"/>
</dbReference>
<gene>
    <name evidence="2" type="ORF">I6N95_05605</name>
</gene>
<keyword evidence="3" id="KW-1185">Reference proteome</keyword>
<dbReference type="InterPro" id="IPR032466">
    <property type="entry name" value="Metal_Hydrolase"/>
</dbReference>
<dbReference type="Gene3D" id="3.20.20.140">
    <property type="entry name" value="Metal-dependent hydrolases"/>
    <property type="match status" value="1"/>
</dbReference>
<dbReference type="Proteomes" id="UP000674938">
    <property type="component" value="Unassembled WGS sequence"/>
</dbReference>
<dbReference type="Pfam" id="PF07969">
    <property type="entry name" value="Amidohydro_3"/>
    <property type="match status" value="1"/>
</dbReference>
<dbReference type="InterPro" id="IPR011059">
    <property type="entry name" value="Metal-dep_hydrolase_composite"/>
</dbReference>
<evidence type="ECO:0000259" key="1">
    <source>
        <dbReference type="Pfam" id="PF07969"/>
    </source>
</evidence>
<comment type="caution">
    <text evidence="2">The sequence shown here is derived from an EMBL/GenBank/DDBJ whole genome shotgun (WGS) entry which is preliminary data.</text>
</comment>
<dbReference type="EMBL" id="JAEEGA010000003">
    <property type="protein sequence ID" value="MBP1040471.1"/>
    <property type="molecule type" value="Genomic_DNA"/>
</dbReference>
<evidence type="ECO:0000313" key="3">
    <source>
        <dbReference type="Proteomes" id="UP000674938"/>
    </source>
</evidence>
<sequence>MKRIIIRDVRIETGFKKVAGVVSETLTDLVTIVIEDGVISQLLQADDDQLVGFRYDAKGALLLPGFTEKHCHLDKSRLGTNWQAVKRVSSIVERFEMEIGELNGLPLNVAQRAEKLIQVFQQAGVTSLRSHVDVHPRVNLDYLDQVVACLAAHSQELTAEIVAFPQHGLLRNDSRDLVRQALKQGASLVGGVDPTAVDGDMKKSLDATFGLAAEQGAGIDLHLHERNEMGLATFEYFLDLVEKYQMQNKTAVSHAFALADVTGTQQTELFSRLAEQGVSIITSVPLGNMPPVLTLQNAGVKVHVGCDNIFDNWSPYGSGDILERVGRLGEMTNQVTEYELSRTLGFITEGVTPLNDQGEQVWPKVGDTADFVFVEASCSAEAVARRSKRVATMSAGKLVAGKL</sequence>